<evidence type="ECO:0000256" key="1">
    <source>
        <dbReference type="SAM" id="SignalP"/>
    </source>
</evidence>
<dbReference type="STRING" id="334819.W7MMS9"/>
<proteinExistence type="predicted"/>
<dbReference type="KEGG" id="fvr:FVEG_06572"/>
<name>W7MMS9_GIBM7</name>
<evidence type="ECO:0008006" key="4">
    <source>
        <dbReference type="Google" id="ProtNLM"/>
    </source>
</evidence>
<dbReference type="EMBL" id="CM000584">
    <property type="protein sequence ID" value="EWG45937.1"/>
    <property type="molecule type" value="Genomic_DNA"/>
</dbReference>
<sequence length="150" mass="14717">MKFSIAYALTAISAVSAAGCPAPGQTNATGDESCDPAKDYPGEACVLLNDGCHYLRGLGLDTATATTAAAKPTSTCPAAGKTNAAGDTSCDPAKDYPGEACVLLNDGCHYLRGLGLGTATAVPTPVIVNGAAQLPAMGGSVLAGLLACLL</sequence>
<feature type="signal peptide" evidence="1">
    <location>
        <begin position="1"/>
        <end position="17"/>
    </location>
</feature>
<keyword evidence="3" id="KW-1185">Reference proteome</keyword>
<accession>W7MMS9</accession>
<organism evidence="2 3">
    <name type="scientific">Gibberella moniliformis (strain M3125 / FGSC 7600)</name>
    <name type="common">Maize ear and stalk rot fungus</name>
    <name type="synonym">Fusarium verticillioides</name>
    <dbReference type="NCBI Taxonomy" id="334819"/>
    <lineage>
        <taxon>Eukaryota</taxon>
        <taxon>Fungi</taxon>
        <taxon>Dikarya</taxon>
        <taxon>Ascomycota</taxon>
        <taxon>Pezizomycotina</taxon>
        <taxon>Sordariomycetes</taxon>
        <taxon>Hypocreomycetidae</taxon>
        <taxon>Hypocreales</taxon>
        <taxon>Nectriaceae</taxon>
        <taxon>Fusarium</taxon>
        <taxon>Fusarium fujikuroi species complex</taxon>
    </lineage>
</organism>
<evidence type="ECO:0000313" key="3">
    <source>
        <dbReference type="Proteomes" id="UP000009096"/>
    </source>
</evidence>
<dbReference type="AlphaFoldDB" id="W7MMS9"/>
<dbReference type="Proteomes" id="UP000009096">
    <property type="component" value="Chromosome 7"/>
</dbReference>
<protein>
    <recommendedName>
        <fullName evidence="4">Hydrophobin</fullName>
    </recommendedName>
</protein>
<dbReference type="PROSITE" id="PS51257">
    <property type="entry name" value="PROKAR_LIPOPROTEIN"/>
    <property type="match status" value="1"/>
</dbReference>
<evidence type="ECO:0000313" key="2">
    <source>
        <dbReference type="EMBL" id="EWG45937.1"/>
    </source>
</evidence>
<dbReference type="EMBL" id="DS022249">
    <property type="protein sequence ID" value="EWG45937.1"/>
    <property type="molecule type" value="Genomic_DNA"/>
</dbReference>
<reference evidence="2 3" key="1">
    <citation type="journal article" date="2010" name="Nature">
        <title>Comparative genomics reveals mobile pathogenicity chromosomes in Fusarium.</title>
        <authorList>
            <person name="Ma L.J."/>
            <person name="van der Does H.C."/>
            <person name="Borkovich K.A."/>
            <person name="Coleman J.J."/>
            <person name="Daboussi M.J."/>
            <person name="Di Pietro A."/>
            <person name="Dufresne M."/>
            <person name="Freitag M."/>
            <person name="Grabherr M."/>
            <person name="Henrissat B."/>
            <person name="Houterman P.M."/>
            <person name="Kang S."/>
            <person name="Shim W.B."/>
            <person name="Woloshuk C."/>
            <person name="Xie X."/>
            <person name="Xu J.R."/>
            <person name="Antoniw J."/>
            <person name="Baker S.E."/>
            <person name="Bluhm B.H."/>
            <person name="Breakspear A."/>
            <person name="Brown D.W."/>
            <person name="Butchko R.A."/>
            <person name="Chapman S."/>
            <person name="Coulson R."/>
            <person name="Coutinho P.M."/>
            <person name="Danchin E.G."/>
            <person name="Diener A."/>
            <person name="Gale L.R."/>
            <person name="Gardiner D.M."/>
            <person name="Goff S."/>
            <person name="Hammond-Kosack K.E."/>
            <person name="Hilburn K."/>
            <person name="Hua-Van A."/>
            <person name="Jonkers W."/>
            <person name="Kazan K."/>
            <person name="Kodira C.D."/>
            <person name="Koehrsen M."/>
            <person name="Kumar L."/>
            <person name="Lee Y.H."/>
            <person name="Li L."/>
            <person name="Manners J.M."/>
            <person name="Miranda-Saavedra D."/>
            <person name="Mukherjee M."/>
            <person name="Park G."/>
            <person name="Park J."/>
            <person name="Park S.Y."/>
            <person name="Proctor R.H."/>
            <person name="Regev A."/>
            <person name="Ruiz-Roldan M.C."/>
            <person name="Sain D."/>
            <person name="Sakthikumar S."/>
            <person name="Sykes S."/>
            <person name="Schwartz D.C."/>
            <person name="Turgeon B.G."/>
            <person name="Wapinski I."/>
            <person name="Yoder O."/>
            <person name="Young S."/>
            <person name="Zeng Q."/>
            <person name="Zhou S."/>
            <person name="Galagan J."/>
            <person name="Cuomo C.A."/>
            <person name="Kistler H.C."/>
            <person name="Rep M."/>
        </authorList>
    </citation>
    <scope>NUCLEOTIDE SEQUENCE [LARGE SCALE GENOMIC DNA]</scope>
    <source>
        <strain evidence="3">M3125 / FGSC 7600</strain>
    </source>
</reference>
<dbReference type="VEuPathDB" id="FungiDB:FVEG_06572"/>
<dbReference type="GeneID" id="30064455"/>
<feature type="chain" id="PRO_5004896721" description="Hydrophobin" evidence="1">
    <location>
        <begin position="18"/>
        <end position="150"/>
    </location>
</feature>
<gene>
    <name evidence="2" type="ORF">FVEG_06572</name>
</gene>
<keyword evidence="1" id="KW-0732">Signal</keyword>
<dbReference type="eggNOG" id="ENOG502SU8K">
    <property type="taxonomic scope" value="Eukaryota"/>
</dbReference>
<dbReference type="RefSeq" id="XP_018752128.1">
    <property type="nucleotide sequence ID" value="XM_018894958.1"/>
</dbReference>